<keyword evidence="8" id="KW-1185">Reference proteome</keyword>
<dbReference type="Pfam" id="PF02775">
    <property type="entry name" value="TPP_enzyme_C"/>
    <property type="match status" value="1"/>
</dbReference>
<dbReference type="InterPro" id="IPR029061">
    <property type="entry name" value="THDP-binding"/>
</dbReference>
<comment type="caution">
    <text evidence="7">The sequence shown here is derived from an EMBL/GenBank/DDBJ whole genome shotgun (WGS) entry which is preliminary data.</text>
</comment>
<name>A0ABR7IFV7_9FIRM</name>
<keyword evidence="2 3" id="KW-0786">Thiamine pyrophosphate</keyword>
<dbReference type="Pfam" id="PF02776">
    <property type="entry name" value="TPP_enzyme_N"/>
    <property type="match status" value="1"/>
</dbReference>
<dbReference type="SUPFAM" id="SSF52518">
    <property type="entry name" value="Thiamin diphosphate-binding fold (THDP-binding)"/>
    <property type="match status" value="2"/>
</dbReference>
<evidence type="ECO:0000259" key="5">
    <source>
        <dbReference type="Pfam" id="PF02775"/>
    </source>
</evidence>
<dbReference type="Gene3D" id="3.40.50.1220">
    <property type="entry name" value="TPP-binding domain"/>
    <property type="match status" value="1"/>
</dbReference>
<proteinExistence type="inferred from homology"/>
<gene>
    <name evidence="7" type="ORF">H8Z82_04175</name>
</gene>
<evidence type="ECO:0000256" key="1">
    <source>
        <dbReference type="ARBA" id="ARBA00007812"/>
    </source>
</evidence>
<dbReference type="Pfam" id="PF00205">
    <property type="entry name" value="TPP_enzyme_M"/>
    <property type="match status" value="1"/>
</dbReference>
<dbReference type="InterPro" id="IPR012001">
    <property type="entry name" value="Thiamin_PyroP_enz_TPP-bd_dom"/>
</dbReference>
<evidence type="ECO:0000313" key="8">
    <source>
        <dbReference type="Proteomes" id="UP000649826"/>
    </source>
</evidence>
<feature type="domain" description="Thiamine pyrophosphate enzyme TPP-binding" evidence="5">
    <location>
        <begin position="409"/>
        <end position="558"/>
    </location>
</feature>
<organism evidence="7 8">
    <name type="scientific">Blautia difficilis</name>
    <dbReference type="NCBI Taxonomy" id="2763027"/>
    <lineage>
        <taxon>Bacteria</taxon>
        <taxon>Bacillati</taxon>
        <taxon>Bacillota</taxon>
        <taxon>Clostridia</taxon>
        <taxon>Lachnospirales</taxon>
        <taxon>Lachnospiraceae</taxon>
        <taxon>Blautia</taxon>
    </lineage>
</organism>
<accession>A0ABR7IFV7</accession>
<comment type="similarity">
    <text evidence="1 3">Belongs to the TPP enzyme family.</text>
</comment>
<dbReference type="InterPro" id="IPR012000">
    <property type="entry name" value="Thiamin_PyroP_enz_cen_dom"/>
</dbReference>
<dbReference type="RefSeq" id="WP_019163253.1">
    <property type="nucleotide sequence ID" value="NZ_JACOQG010000004.1"/>
</dbReference>
<evidence type="ECO:0000313" key="7">
    <source>
        <dbReference type="EMBL" id="MBC5778869.1"/>
    </source>
</evidence>
<dbReference type="Gene3D" id="3.40.50.970">
    <property type="match status" value="2"/>
</dbReference>
<dbReference type="PANTHER" id="PTHR18968:SF142">
    <property type="entry name" value="ACETOLACTATE SYNTHASE"/>
    <property type="match status" value="1"/>
</dbReference>
<dbReference type="InterPro" id="IPR029035">
    <property type="entry name" value="DHS-like_NAD/FAD-binding_dom"/>
</dbReference>
<feature type="domain" description="Thiamine pyrophosphate enzyme N-terminal TPP-binding" evidence="6">
    <location>
        <begin position="1"/>
        <end position="124"/>
    </location>
</feature>
<dbReference type="Proteomes" id="UP000649826">
    <property type="component" value="Unassembled WGS sequence"/>
</dbReference>
<feature type="domain" description="Thiamine pyrophosphate enzyme central" evidence="4">
    <location>
        <begin position="213"/>
        <end position="352"/>
    </location>
</feature>
<dbReference type="PANTHER" id="PTHR18968">
    <property type="entry name" value="THIAMINE PYROPHOSPHATE ENZYMES"/>
    <property type="match status" value="1"/>
</dbReference>
<evidence type="ECO:0000259" key="4">
    <source>
        <dbReference type="Pfam" id="PF00205"/>
    </source>
</evidence>
<dbReference type="SUPFAM" id="SSF52467">
    <property type="entry name" value="DHS-like NAD/FAD-binding domain"/>
    <property type="match status" value="1"/>
</dbReference>
<dbReference type="InterPro" id="IPR011766">
    <property type="entry name" value="TPP_enzyme_TPP-bd"/>
</dbReference>
<dbReference type="CDD" id="cd07035">
    <property type="entry name" value="TPP_PYR_POX_like"/>
    <property type="match status" value="1"/>
</dbReference>
<sequence length="594" mass="65520">MKLSDYVVAFLQKKGIRHFFGYQGTMIAHLVDSIERNPDTENHSSYNEQGAAFAACGYAQAKEECACAYATSGPGAVNLLSGVADAYYDSLPVIFLTGQLNTYEYSGIKGLRQQGFQETDIVAMAKPITKYAVQIRNAEDIVTELNKAYHIATTGRRGPVLIDLPMNIQRGEVENPVYDMEFEEDICGVGMEEEVETASAHILHGTDEAVRVICDELEQARRPVIMLGHGVDSAVSQQKLIRFARSRQIPIITSVLAKSVLAYDDPQNFGCIGGAYGHRYANMIANAKSDLLLCFGISLCTRQIGTKVNEFAKGAKIIRVDLDPYNLQRNIHENGENEIKILAETGTLIQALDKVPCREQEGISDWMVVCSEIKENLQAVDDALPERYPNRMIGELSDMLSDTGAIAVDVGQHMVWSYQSFKNREGQKLLFSGGHGAMGYALPAAIGAYYATGKPTACICGDGAFQMNIQELEWVKRENLPVKIMVMNNEALGMIRHLQRDYFDCLFAGTTDGCGFASCDFSKVAAAYGIPSCRMHCEDVKEEALQFMEGPGPKLLEVMLEHGTFAYPKTCLGEPIHNQQPYAPKSVYDHLMAL</sequence>
<dbReference type="EMBL" id="JACOQG010000004">
    <property type="protein sequence ID" value="MBC5778869.1"/>
    <property type="molecule type" value="Genomic_DNA"/>
</dbReference>
<evidence type="ECO:0000259" key="6">
    <source>
        <dbReference type="Pfam" id="PF02776"/>
    </source>
</evidence>
<reference evidence="7 8" key="1">
    <citation type="submission" date="2020-08" db="EMBL/GenBank/DDBJ databases">
        <title>Genome public.</title>
        <authorList>
            <person name="Liu C."/>
            <person name="Sun Q."/>
        </authorList>
    </citation>
    <scope>NUCLEOTIDE SEQUENCE [LARGE SCALE GENOMIC DNA]</scope>
    <source>
        <strain evidence="7 8">M29</strain>
    </source>
</reference>
<protein>
    <submittedName>
        <fullName evidence="7">Thiamine pyrophosphate-binding protein</fullName>
    </submittedName>
</protein>
<dbReference type="InterPro" id="IPR045229">
    <property type="entry name" value="TPP_enz"/>
</dbReference>
<evidence type="ECO:0000256" key="2">
    <source>
        <dbReference type="ARBA" id="ARBA00023052"/>
    </source>
</evidence>
<evidence type="ECO:0000256" key="3">
    <source>
        <dbReference type="RuleBase" id="RU362132"/>
    </source>
</evidence>